<evidence type="ECO:0000313" key="1">
    <source>
        <dbReference type="EMBL" id="CAD8069003.1"/>
    </source>
</evidence>
<proteinExistence type="predicted"/>
<sequence>MLIKKKEEQQKVLVQYQKVLIIIINTLYIIKNKKNINFEIAKSHNQNIIRYFNN</sequence>
<dbReference type="EMBL" id="CAJJDM010000043">
    <property type="protein sequence ID" value="CAD8069003.1"/>
    <property type="molecule type" value="Genomic_DNA"/>
</dbReference>
<dbReference type="AlphaFoldDB" id="A0A8S1LTP5"/>
<comment type="caution">
    <text evidence="1">The sequence shown here is derived from an EMBL/GenBank/DDBJ whole genome shotgun (WGS) entry which is preliminary data.</text>
</comment>
<accession>A0A8S1LTP5</accession>
<dbReference type="Proteomes" id="UP000688137">
    <property type="component" value="Unassembled WGS sequence"/>
</dbReference>
<name>A0A8S1LTP5_PARPR</name>
<organism evidence="1 2">
    <name type="scientific">Paramecium primaurelia</name>
    <dbReference type="NCBI Taxonomy" id="5886"/>
    <lineage>
        <taxon>Eukaryota</taxon>
        <taxon>Sar</taxon>
        <taxon>Alveolata</taxon>
        <taxon>Ciliophora</taxon>
        <taxon>Intramacronucleata</taxon>
        <taxon>Oligohymenophorea</taxon>
        <taxon>Peniculida</taxon>
        <taxon>Parameciidae</taxon>
        <taxon>Paramecium</taxon>
    </lineage>
</organism>
<reference evidence="1" key="1">
    <citation type="submission" date="2021-01" db="EMBL/GenBank/DDBJ databases">
        <authorList>
            <consortium name="Genoscope - CEA"/>
            <person name="William W."/>
        </authorList>
    </citation>
    <scope>NUCLEOTIDE SEQUENCE</scope>
</reference>
<gene>
    <name evidence="1" type="ORF">PPRIM_AZ9-3.1.T0430148</name>
</gene>
<protein>
    <submittedName>
        <fullName evidence="1">Uncharacterized protein</fullName>
    </submittedName>
</protein>
<evidence type="ECO:0000313" key="2">
    <source>
        <dbReference type="Proteomes" id="UP000688137"/>
    </source>
</evidence>
<keyword evidence="2" id="KW-1185">Reference proteome</keyword>